<keyword evidence="1" id="KW-1133">Transmembrane helix</keyword>
<name>A0A432ZG81_9GAMM</name>
<evidence type="ECO:0000313" key="3">
    <source>
        <dbReference type="Proteomes" id="UP000287908"/>
    </source>
</evidence>
<evidence type="ECO:0000313" key="2">
    <source>
        <dbReference type="EMBL" id="RUO77005.1"/>
    </source>
</evidence>
<dbReference type="RefSeq" id="WP_126783276.1">
    <property type="nucleotide sequence ID" value="NZ_PIQF01000001.1"/>
</dbReference>
<proteinExistence type="predicted"/>
<dbReference type="EMBL" id="PIQF01000001">
    <property type="protein sequence ID" value="RUO77005.1"/>
    <property type="molecule type" value="Genomic_DNA"/>
</dbReference>
<organism evidence="2 3">
    <name type="scientific">Idiomarina seosinensis</name>
    <dbReference type="NCBI Taxonomy" id="281739"/>
    <lineage>
        <taxon>Bacteria</taxon>
        <taxon>Pseudomonadati</taxon>
        <taxon>Pseudomonadota</taxon>
        <taxon>Gammaproteobacteria</taxon>
        <taxon>Alteromonadales</taxon>
        <taxon>Idiomarinaceae</taxon>
        <taxon>Idiomarina</taxon>
    </lineage>
</organism>
<comment type="caution">
    <text evidence="2">The sequence shown here is derived from an EMBL/GenBank/DDBJ whole genome shotgun (WGS) entry which is preliminary data.</text>
</comment>
<dbReference type="OrthoDB" id="7355622at2"/>
<feature type="transmembrane region" description="Helical" evidence="1">
    <location>
        <begin position="105"/>
        <end position="123"/>
    </location>
</feature>
<evidence type="ECO:0008006" key="4">
    <source>
        <dbReference type="Google" id="ProtNLM"/>
    </source>
</evidence>
<gene>
    <name evidence="2" type="ORF">CWI81_00415</name>
</gene>
<reference evidence="2 3" key="1">
    <citation type="journal article" date="2011" name="Front. Microbiol.">
        <title>Genomic signatures of strain selection and enhancement in Bacillus atrophaeus var. globigii, a historical biowarfare simulant.</title>
        <authorList>
            <person name="Gibbons H.S."/>
            <person name="Broomall S.M."/>
            <person name="McNew L.A."/>
            <person name="Daligault H."/>
            <person name="Chapman C."/>
            <person name="Bruce D."/>
            <person name="Karavis M."/>
            <person name="Krepps M."/>
            <person name="McGregor P.A."/>
            <person name="Hong C."/>
            <person name="Park K.H."/>
            <person name="Akmal A."/>
            <person name="Feldman A."/>
            <person name="Lin J.S."/>
            <person name="Chang W.E."/>
            <person name="Higgs B.W."/>
            <person name="Demirev P."/>
            <person name="Lindquist J."/>
            <person name="Liem A."/>
            <person name="Fochler E."/>
            <person name="Read T.D."/>
            <person name="Tapia R."/>
            <person name="Johnson S."/>
            <person name="Bishop-Lilly K.A."/>
            <person name="Detter C."/>
            <person name="Han C."/>
            <person name="Sozhamannan S."/>
            <person name="Rosenzweig C.N."/>
            <person name="Skowronski E.W."/>
        </authorList>
    </citation>
    <scope>NUCLEOTIDE SEQUENCE [LARGE SCALE GENOMIC DNA]</scope>
    <source>
        <strain evidence="2 3">CL-SP19</strain>
    </source>
</reference>
<dbReference type="AlphaFoldDB" id="A0A432ZG81"/>
<dbReference type="Proteomes" id="UP000287908">
    <property type="component" value="Unassembled WGS sequence"/>
</dbReference>
<protein>
    <recommendedName>
        <fullName evidence="4">DoxX protein</fullName>
    </recommendedName>
</protein>
<keyword evidence="3" id="KW-1185">Reference proteome</keyword>
<sequence>MDKSLEQKLPWVLLVLRVGIFIVMFVWALDKFFNPGHTAAVFENFYGIGGLSSTLAETLGALQIVLCLAFLAGLWKTVTYGIILVLHGVSTLSSFPQYLDAFNNLLFFAAWPMLAACIALFILRKFDTKLSIH</sequence>
<accession>A0A432ZG81</accession>
<keyword evidence="1" id="KW-0812">Transmembrane</keyword>
<evidence type="ECO:0000256" key="1">
    <source>
        <dbReference type="SAM" id="Phobius"/>
    </source>
</evidence>
<feature type="transmembrane region" description="Helical" evidence="1">
    <location>
        <begin position="9"/>
        <end position="28"/>
    </location>
</feature>
<keyword evidence="1" id="KW-0472">Membrane</keyword>